<comment type="similarity">
    <text evidence="1">Belongs to the ATP-dependent AMP-binding enzyme family.</text>
</comment>
<evidence type="ECO:0000313" key="5">
    <source>
        <dbReference type="EMBL" id="CAB4754359.1"/>
    </source>
</evidence>
<keyword evidence="2" id="KW-0436">Ligase</keyword>
<gene>
    <name evidence="5" type="ORF">UFOPK2754_01996</name>
    <name evidence="6" type="ORF">UFOPK3139_00859</name>
    <name evidence="7" type="ORF">UFOPK3543_01463</name>
    <name evidence="8" type="ORF">UFOPK3967_01039</name>
</gene>
<dbReference type="Gene3D" id="3.40.50.12780">
    <property type="entry name" value="N-terminal domain of ligase-like"/>
    <property type="match status" value="1"/>
</dbReference>
<dbReference type="GO" id="GO:0006631">
    <property type="term" value="P:fatty acid metabolic process"/>
    <property type="evidence" value="ECO:0007669"/>
    <property type="project" value="TreeGrafter"/>
</dbReference>
<dbReference type="Pfam" id="PF00501">
    <property type="entry name" value="AMP-binding"/>
    <property type="match status" value="1"/>
</dbReference>
<dbReference type="PANTHER" id="PTHR43201">
    <property type="entry name" value="ACYL-COA SYNTHETASE"/>
    <property type="match status" value="1"/>
</dbReference>
<dbReference type="Gene3D" id="3.30.300.30">
    <property type="match status" value="1"/>
</dbReference>
<feature type="domain" description="AMP-dependent synthetase/ligase" evidence="3">
    <location>
        <begin position="15"/>
        <end position="381"/>
    </location>
</feature>
<dbReference type="SUPFAM" id="SSF56801">
    <property type="entry name" value="Acetyl-CoA synthetase-like"/>
    <property type="match status" value="1"/>
</dbReference>
<dbReference type="InterPro" id="IPR000873">
    <property type="entry name" value="AMP-dep_synth/lig_dom"/>
</dbReference>
<dbReference type="EMBL" id="CAFBOS010000050">
    <property type="protein sequence ID" value="CAB4991623.1"/>
    <property type="molecule type" value="Genomic_DNA"/>
</dbReference>
<dbReference type="InterPro" id="IPR020845">
    <property type="entry name" value="AMP-binding_CS"/>
</dbReference>
<dbReference type="Pfam" id="PF13193">
    <property type="entry name" value="AMP-binding_C"/>
    <property type="match status" value="1"/>
</dbReference>
<dbReference type="InterPro" id="IPR042099">
    <property type="entry name" value="ANL_N_sf"/>
</dbReference>
<dbReference type="GO" id="GO:0031956">
    <property type="term" value="F:medium-chain fatty acid-CoA ligase activity"/>
    <property type="evidence" value="ECO:0007669"/>
    <property type="project" value="TreeGrafter"/>
</dbReference>
<sequence length="532" mass="58426">MLDQRCLAPHAIAYHASASPDAVAIQHVDGPRLTYAELHHEALAWAGAFAALEIGARTHVATMLTNRFEAHRTMVALGWLCAVEVPLNTAFLGRMLHYALELADVTVLVTESQFVDRVLAIAPELPLLHTVVVVDVDEPGFDAAPANIRLVGLAALLAGAASNATTFAGPLDRDTAALMFTSGTTGASKAVITPWAVVYQNWSWVPDDTLAEGLGLYCAMPLFHNSGRGAFNYAMVRGARFVMRDKFSASSFWSDVRHHRCEAAALVGPMTALLWSAPELPDDADNPLRSVVLGPMIPEMEQFKKRFGVRVTTTYGQTEIGCPLASGWDHGPPTTCGRVRTDYPWPEIRLANEFDEPVEQGAVGEMLVRTRAPWSMNAGYYKMPAQTATAWRNGWFHTGDAFVLDEVGNYAFLDRMRDTIRRRGENISSFEVENAVVEHPAVIEVAAIGVPAALGEDEVFVAVIVRDRTTFDPAELVAFLADRMPRFMVPRYVDVVDDFPRVETSLRVKKTELRERGVTATTWDRESAGVTE</sequence>
<dbReference type="PANTHER" id="PTHR43201:SF5">
    <property type="entry name" value="MEDIUM-CHAIN ACYL-COA LIGASE ACSF2, MITOCHONDRIAL"/>
    <property type="match status" value="1"/>
</dbReference>
<organism evidence="5">
    <name type="scientific">freshwater metagenome</name>
    <dbReference type="NCBI Taxonomy" id="449393"/>
    <lineage>
        <taxon>unclassified sequences</taxon>
        <taxon>metagenomes</taxon>
        <taxon>ecological metagenomes</taxon>
    </lineage>
</organism>
<accession>A0A6J6U7N0</accession>
<proteinExistence type="inferred from homology"/>
<dbReference type="EMBL" id="CAEZYR010000076">
    <property type="protein sequence ID" value="CAB4754359.1"/>
    <property type="molecule type" value="Genomic_DNA"/>
</dbReference>
<dbReference type="AlphaFoldDB" id="A0A6J6U7N0"/>
<dbReference type="EMBL" id="CAFABA010000025">
    <property type="protein sequence ID" value="CAB4823564.1"/>
    <property type="molecule type" value="Genomic_DNA"/>
</dbReference>
<evidence type="ECO:0000259" key="3">
    <source>
        <dbReference type="Pfam" id="PF00501"/>
    </source>
</evidence>
<evidence type="ECO:0000313" key="6">
    <source>
        <dbReference type="EMBL" id="CAB4823564.1"/>
    </source>
</evidence>
<dbReference type="PROSITE" id="PS00455">
    <property type="entry name" value="AMP_BINDING"/>
    <property type="match status" value="1"/>
</dbReference>
<evidence type="ECO:0000259" key="4">
    <source>
        <dbReference type="Pfam" id="PF13193"/>
    </source>
</evidence>
<name>A0A6J6U7N0_9ZZZZ</name>
<evidence type="ECO:0000313" key="8">
    <source>
        <dbReference type="EMBL" id="CAB4991623.1"/>
    </source>
</evidence>
<dbReference type="InterPro" id="IPR025110">
    <property type="entry name" value="AMP-bd_C"/>
</dbReference>
<reference evidence="5" key="1">
    <citation type="submission" date="2020-05" db="EMBL/GenBank/DDBJ databases">
        <authorList>
            <person name="Chiriac C."/>
            <person name="Salcher M."/>
            <person name="Ghai R."/>
            <person name="Kavagutti S V."/>
        </authorList>
    </citation>
    <scope>NUCLEOTIDE SEQUENCE</scope>
</reference>
<dbReference type="EMBL" id="CAFBMH010000049">
    <property type="protein sequence ID" value="CAB4910440.1"/>
    <property type="molecule type" value="Genomic_DNA"/>
</dbReference>
<protein>
    <submittedName>
        <fullName evidence="5">Unannotated protein</fullName>
    </submittedName>
</protein>
<evidence type="ECO:0000313" key="7">
    <source>
        <dbReference type="EMBL" id="CAB4910440.1"/>
    </source>
</evidence>
<dbReference type="InterPro" id="IPR045851">
    <property type="entry name" value="AMP-bd_C_sf"/>
</dbReference>
<evidence type="ECO:0000256" key="1">
    <source>
        <dbReference type="ARBA" id="ARBA00006432"/>
    </source>
</evidence>
<evidence type="ECO:0000256" key="2">
    <source>
        <dbReference type="ARBA" id="ARBA00022598"/>
    </source>
</evidence>
<feature type="domain" description="AMP-binding enzyme C-terminal" evidence="4">
    <location>
        <begin position="431"/>
        <end position="502"/>
    </location>
</feature>